<evidence type="ECO:0000256" key="8">
    <source>
        <dbReference type="SAM" id="Phobius"/>
    </source>
</evidence>
<dbReference type="GO" id="GO:0005886">
    <property type="term" value="C:plasma membrane"/>
    <property type="evidence" value="ECO:0007669"/>
    <property type="project" value="TreeGrafter"/>
</dbReference>
<accession>A0A914NZN7</accession>
<evidence type="ECO:0000256" key="6">
    <source>
        <dbReference type="ARBA" id="ARBA00023136"/>
    </source>
</evidence>
<dbReference type="WBParaSite" id="PDA_v2.g10922.t1">
    <property type="protein sequence ID" value="PDA_v2.g10922.t1"/>
    <property type="gene ID" value="PDA_v2.g10922"/>
</dbReference>
<keyword evidence="10" id="KW-1185">Reference proteome</keyword>
<dbReference type="SUPFAM" id="SSF81340">
    <property type="entry name" value="Clc chloride channel"/>
    <property type="match status" value="1"/>
</dbReference>
<dbReference type="GO" id="GO:0005769">
    <property type="term" value="C:early endosome"/>
    <property type="evidence" value="ECO:0007669"/>
    <property type="project" value="TreeGrafter"/>
</dbReference>
<comment type="subcellular location">
    <subcellularLocation>
        <location evidence="1">Membrane</location>
        <topology evidence="1">Multi-pass membrane protein</topology>
    </subcellularLocation>
</comment>
<organism evidence="10 11">
    <name type="scientific">Panagrolaimus davidi</name>
    <dbReference type="NCBI Taxonomy" id="227884"/>
    <lineage>
        <taxon>Eukaryota</taxon>
        <taxon>Metazoa</taxon>
        <taxon>Ecdysozoa</taxon>
        <taxon>Nematoda</taxon>
        <taxon>Chromadorea</taxon>
        <taxon>Rhabditida</taxon>
        <taxon>Tylenchina</taxon>
        <taxon>Panagrolaimomorpha</taxon>
        <taxon>Panagrolaimoidea</taxon>
        <taxon>Panagrolaimidae</taxon>
        <taxon>Panagrolaimus</taxon>
    </lineage>
</organism>
<keyword evidence="4 8" id="KW-1133">Transmembrane helix</keyword>
<evidence type="ECO:0000256" key="4">
    <source>
        <dbReference type="ARBA" id="ARBA00022989"/>
    </source>
</evidence>
<proteinExistence type="predicted"/>
<reference evidence="11" key="1">
    <citation type="submission" date="2022-11" db="UniProtKB">
        <authorList>
            <consortium name="WormBaseParasite"/>
        </authorList>
    </citation>
    <scope>IDENTIFICATION</scope>
</reference>
<evidence type="ECO:0000313" key="11">
    <source>
        <dbReference type="WBParaSite" id="PDA_v2.g10922.t1"/>
    </source>
</evidence>
<evidence type="ECO:0000256" key="3">
    <source>
        <dbReference type="ARBA" id="ARBA00022692"/>
    </source>
</evidence>
<dbReference type="PANTHER" id="PTHR45711:SF6">
    <property type="entry name" value="CHLORIDE CHANNEL PROTEIN"/>
    <property type="match status" value="1"/>
</dbReference>
<feature type="chain" id="PRO_5037218388" evidence="9">
    <location>
        <begin position="21"/>
        <end position="69"/>
    </location>
</feature>
<name>A0A914NZN7_9BILA</name>
<evidence type="ECO:0000313" key="10">
    <source>
        <dbReference type="Proteomes" id="UP000887578"/>
    </source>
</evidence>
<dbReference type="PANTHER" id="PTHR45711">
    <property type="entry name" value="CHLORIDE CHANNEL PROTEIN"/>
    <property type="match status" value="1"/>
</dbReference>
<keyword evidence="5" id="KW-0406">Ion transport</keyword>
<dbReference type="GO" id="GO:0005247">
    <property type="term" value="F:voltage-gated chloride channel activity"/>
    <property type="evidence" value="ECO:0007669"/>
    <property type="project" value="TreeGrafter"/>
</dbReference>
<feature type="signal peptide" evidence="9">
    <location>
        <begin position="1"/>
        <end position="20"/>
    </location>
</feature>
<dbReference type="GO" id="GO:0005794">
    <property type="term" value="C:Golgi apparatus"/>
    <property type="evidence" value="ECO:0007669"/>
    <property type="project" value="TreeGrafter"/>
</dbReference>
<dbReference type="InterPro" id="IPR014743">
    <property type="entry name" value="Cl-channel_core"/>
</dbReference>
<evidence type="ECO:0000256" key="7">
    <source>
        <dbReference type="ARBA" id="ARBA00023214"/>
    </source>
</evidence>
<sequence length="69" mass="7913">MWRSFFCALIAGIVLRFVNPFGSDQTSLFHVDYSMKWTFMELIPFALLGVFGGVLGSLFIWSNISWCKL</sequence>
<dbReference type="AlphaFoldDB" id="A0A914NZN7"/>
<evidence type="ECO:0000256" key="2">
    <source>
        <dbReference type="ARBA" id="ARBA00022448"/>
    </source>
</evidence>
<keyword evidence="3 8" id="KW-0812">Transmembrane</keyword>
<evidence type="ECO:0000256" key="1">
    <source>
        <dbReference type="ARBA" id="ARBA00004141"/>
    </source>
</evidence>
<keyword evidence="2" id="KW-0813">Transport</keyword>
<dbReference type="InterPro" id="IPR001807">
    <property type="entry name" value="ClC"/>
</dbReference>
<keyword evidence="6 8" id="KW-0472">Membrane</keyword>
<dbReference type="GO" id="GO:0008021">
    <property type="term" value="C:synaptic vesicle"/>
    <property type="evidence" value="ECO:0007669"/>
    <property type="project" value="TreeGrafter"/>
</dbReference>
<keyword evidence="9" id="KW-0732">Signal</keyword>
<evidence type="ECO:0000256" key="9">
    <source>
        <dbReference type="SAM" id="SignalP"/>
    </source>
</evidence>
<dbReference type="Proteomes" id="UP000887578">
    <property type="component" value="Unplaced"/>
</dbReference>
<dbReference type="Gene3D" id="1.10.3080.10">
    <property type="entry name" value="Clc chloride channel"/>
    <property type="match status" value="1"/>
</dbReference>
<feature type="transmembrane region" description="Helical" evidence="8">
    <location>
        <begin position="44"/>
        <end position="64"/>
    </location>
</feature>
<evidence type="ECO:0000256" key="5">
    <source>
        <dbReference type="ARBA" id="ARBA00023065"/>
    </source>
</evidence>
<protein>
    <submittedName>
        <fullName evidence="11">Chloride channel protein</fullName>
    </submittedName>
</protein>
<keyword evidence="7" id="KW-0868">Chloride</keyword>
<dbReference type="Pfam" id="PF00654">
    <property type="entry name" value="Voltage_CLC"/>
    <property type="match status" value="1"/>
</dbReference>